<feature type="domain" description="DUF6935" evidence="1">
    <location>
        <begin position="33"/>
        <end position="183"/>
    </location>
</feature>
<proteinExistence type="predicted"/>
<dbReference type="Pfam" id="PF22043">
    <property type="entry name" value="DUF6935"/>
    <property type="match status" value="1"/>
</dbReference>
<reference evidence="2 3" key="1">
    <citation type="submission" date="2018-08" db="EMBL/GenBank/DDBJ databases">
        <title>A genome reference for cultivated species of the human gut microbiota.</title>
        <authorList>
            <person name="Zou Y."/>
            <person name="Xue W."/>
            <person name="Luo G."/>
        </authorList>
    </citation>
    <scope>NUCLEOTIDE SEQUENCE [LARGE SCALE GENOMIC DNA]</scope>
    <source>
        <strain evidence="2 3">AF28-26</strain>
    </source>
</reference>
<gene>
    <name evidence="2" type="ORF">DWY99_08835</name>
</gene>
<evidence type="ECO:0000313" key="3">
    <source>
        <dbReference type="Proteomes" id="UP000284751"/>
    </source>
</evidence>
<organism evidence="2 3">
    <name type="scientific">[Clostridium] leptum</name>
    <dbReference type="NCBI Taxonomy" id="1535"/>
    <lineage>
        <taxon>Bacteria</taxon>
        <taxon>Bacillati</taxon>
        <taxon>Bacillota</taxon>
        <taxon>Clostridia</taxon>
        <taxon>Eubacteriales</taxon>
        <taxon>Oscillospiraceae</taxon>
        <taxon>Oscillospiraceae incertae sedis</taxon>
    </lineage>
</organism>
<dbReference type="EMBL" id="QRTC01000033">
    <property type="protein sequence ID" value="RGQ39458.1"/>
    <property type="molecule type" value="Genomic_DNA"/>
</dbReference>
<dbReference type="InterPro" id="IPR053907">
    <property type="entry name" value="DUF6935"/>
</dbReference>
<evidence type="ECO:0000313" key="2">
    <source>
        <dbReference type="EMBL" id="RGQ39458.1"/>
    </source>
</evidence>
<sequence length="189" mass="21235">MSIFDKLKSTAQQAVSTAAQSIGNRRETFTFTSLPESLAEMQLLPEASLDTPFKTAALTVLALCAYAADKHRGTEMLNWLRGPRPLNGQEISFLNDRFRDEKTYLPFTYFVGSTPDNNYTPSQPYTIIVESNHVSGEEQGYMKLFIPCGGADAPRPIKMRQRGSDGKWFLWEQYLLTGVRTPKSADPWA</sequence>
<name>A0A412AWC5_9FIRM</name>
<evidence type="ECO:0000259" key="1">
    <source>
        <dbReference type="Pfam" id="PF22043"/>
    </source>
</evidence>
<accession>A0A412AWC5</accession>
<comment type="caution">
    <text evidence="2">The sequence shown here is derived from an EMBL/GenBank/DDBJ whole genome shotgun (WGS) entry which is preliminary data.</text>
</comment>
<protein>
    <recommendedName>
        <fullName evidence="1">DUF6935 domain-containing protein</fullName>
    </recommendedName>
</protein>
<dbReference type="AlphaFoldDB" id="A0A412AWC5"/>
<dbReference type="Proteomes" id="UP000284751">
    <property type="component" value="Unassembled WGS sequence"/>
</dbReference>